<feature type="transmembrane region" description="Helical" evidence="5">
    <location>
        <begin position="84"/>
        <end position="104"/>
    </location>
</feature>
<keyword evidence="3 5" id="KW-1133">Transmembrane helix</keyword>
<dbReference type="Proteomes" id="UP000218238">
    <property type="component" value="Unassembled WGS sequence"/>
</dbReference>
<feature type="transmembrane region" description="Helical" evidence="5">
    <location>
        <begin position="12"/>
        <end position="29"/>
    </location>
</feature>
<sequence>MLKTEKYFLDNIYLRLILLLVGLSSIVFIEPAPTDILVIFAFLWGLFSFFENPSKLAVPAFFLFSYIIFNLLASFALVDVVRGIISLTTKFYLILSWWLFIEIWRKFERKGILTIFYGYTFASLFAVILGICGLFRIIPIDFIVYGNYRLQVLFKDPNVFGSFLIPVTLYSLLNFESSKNLLRLKWLFVFITTSLGTFLSFSRASWFNYIVSLSVYILLNFATSGSLKIRLRRFLSYGFIAFIFILILAILLRTQPEIADFFTQRFSYQSYDNDRFESQEMGLDYFTNNPFIGVGPGQFEIVYPISSHSLYIRLFVETSFLGFISFMSFILITLSRSFHYALKSNYEHQKLFIIFTSSIIGILMNSLVIDTIHWRHFWLLLALPWGNYSNSQKQSRTN</sequence>
<reference evidence="7 8" key="1">
    <citation type="submission" date="2017-08" db="EMBL/GenBank/DDBJ databases">
        <title>Draft genome sequence of filamentous cyanobacterium Calothrix elsteri CCALA 953.</title>
        <authorList>
            <person name="Gagunashvili A.N."/>
            <person name="Elster J."/>
            <person name="Andresson O.S."/>
        </authorList>
    </citation>
    <scope>NUCLEOTIDE SEQUENCE [LARGE SCALE GENOMIC DNA]</scope>
    <source>
        <strain evidence="7 8">CCALA 953</strain>
    </source>
</reference>
<proteinExistence type="predicted"/>
<feature type="transmembrane region" description="Helical" evidence="5">
    <location>
        <begin position="352"/>
        <end position="374"/>
    </location>
</feature>
<evidence type="ECO:0000313" key="7">
    <source>
        <dbReference type="EMBL" id="PAX60060.1"/>
    </source>
</evidence>
<dbReference type="InterPro" id="IPR007016">
    <property type="entry name" value="O-antigen_ligase-rel_domated"/>
</dbReference>
<comment type="subcellular location">
    <subcellularLocation>
        <location evidence="1">Membrane</location>
        <topology evidence="1">Multi-pass membrane protein</topology>
    </subcellularLocation>
</comment>
<name>A0A2A2TNN7_9CYAN</name>
<feature type="transmembrane region" description="Helical" evidence="5">
    <location>
        <begin position="206"/>
        <end position="222"/>
    </location>
</feature>
<feature type="transmembrane region" description="Helical" evidence="5">
    <location>
        <begin position="310"/>
        <end position="332"/>
    </location>
</feature>
<dbReference type="PANTHER" id="PTHR37422:SF13">
    <property type="entry name" value="LIPOPOLYSACCHARIDE BIOSYNTHESIS PROTEIN PA4999-RELATED"/>
    <property type="match status" value="1"/>
</dbReference>
<dbReference type="InterPro" id="IPR051533">
    <property type="entry name" value="WaaL-like"/>
</dbReference>
<feature type="transmembrane region" description="Helical" evidence="5">
    <location>
        <begin position="182"/>
        <end position="200"/>
    </location>
</feature>
<dbReference type="Pfam" id="PF04932">
    <property type="entry name" value="Wzy_C"/>
    <property type="match status" value="1"/>
</dbReference>
<protein>
    <recommendedName>
        <fullName evidence="6">O-antigen ligase-related domain-containing protein</fullName>
    </recommendedName>
</protein>
<dbReference type="GO" id="GO:0016020">
    <property type="term" value="C:membrane"/>
    <property type="evidence" value="ECO:0007669"/>
    <property type="project" value="UniProtKB-SubCell"/>
</dbReference>
<dbReference type="EMBL" id="NTFS01000024">
    <property type="protein sequence ID" value="PAX60060.1"/>
    <property type="molecule type" value="Genomic_DNA"/>
</dbReference>
<evidence type="ECO:0000256" key="4">
    <source>
        <dbReference type="ARBA" id="ARBA00023136"/>
    </source>
</evidence>
<gene>
    <name evidence="7" type="ORF">CK510_03850</name>
</gene>
<feature type="transmembrane region" description="Helical" evidence="5">
    <location>
        <begin position="57"/>
        <end position="78"/>
    </location>
</feature>
<keyword evidence="8" id="KW-1185">Reference proteome</keyword>
<evidence type="ECO:0000259" key="6">
    <source>
        <dbReference type="Pfam" id="PF04932"/>
    </source>
</evidence>
<keyword evidence="2 5" id="KW-0812">Transmembrane</keyword>
<dbReference type="RefSeq" id="WP_095720432.1">
    <property type="nucleotide sequence ID" value="NZ_NTFS01000024.1"/>
</dbReference>
<evidence type="ECO:0000256" key="1">
    <source>
        <dbReference type="ARBA" id="ARBA00004141"/>
    </source>
</evidence>
<dbReference type="OrthoDB" id="572012at2"/>
<evidence type="ECO:0000256" key="5">
    <source>
        <dbReference type="SAM" id="Phobius"/>
    </source>
</evidence>
<feature type="domain" description="O-antigen ligase-related" evidence="6">
    <location>
        <begin position="188"/>
        <end position="327"/>
    </location>
</feature>
<evidence type="ECO:0000313" key="8">
    <source>
        <dbReference type="Proteomes" id="UP000218238"/>
    </source>
</evidence>
<feature type="transmembrane region" description="Helical" evidence="5">
    <location>
        <begin position="116"/>
        <end position="138"/>
    </location>
</feature>
<dbReference type="AlphaFoldDB" id="A0A2A2TNN7"/>
<feature type="transmembrane region" description="Helical" evidence="5">
    <location>
        <begin position="158"/>
        <end position="175"/>
    </location>
</feature>
<evidence type="ECO:0000256" key="3">
    <source>
        <dbReference type="ARBA" id="ARBA00022989"/>
    </source>
</evidence>
<dbReference type="PANTHER" id="PTHR37422">
    <property type="entry name" value="TEICHURONIC ACID BIOSYNTHESIS PROTEIN TUAE"/>
    <property type="match status" value="1"/>
</dbReference>
<comment type="caution">
    <text evidence="7">The sequence shown here is derived from an EMBL/GenBank/DDBJ whole genome shotgun (WGS) entry which is preliminary data.</text>
</comment>
<feature type="transmembrane region" description="Helical" evidence="5">
    <location>
        <begin position="35"/>
        <end position="50"/>
    </location>
</feature>
<accession>A0A2A2TNN7</accession>
<keyword evidence="4 5" id="KW-0472">Membrane</keyword>
<evidence type="ECO:0000256" key="2">
    <source>
        <dbReference type="ARBA" id="ARBA00022692"/>
    </source>
</evidence>
<feature type="transmembrane region" description="Helical" evidence="5">
    <location>
        <begin position="234"/>
        <end position="252"/>
    </location>
</feature>
<organism evidence="7 8">
    <name type="scientific">Brunnivagina elsteri CCALA 953</name>
    <dbReference type="NCBI Taxonomy" id="987040"/>
    <lineage>
        <taxon>Bacteria</taxon>
        <taxon>Bacillati</taxon>
        <taxon>Cyanobacteriota</taxon>
        <taxon>Cyanophyceae</taxon>
        <taxon>Nostocales</taxon>
        <taxon>Calotrichaceae</taxon>
        <taxon>Brunnivagina</taxon>
    </lineage>
</organism>